<evidence type="ECO:0000256" key="5">
    <source>
        <dbReference type="ARBA" id="ARBA00023295"/>
    </source>
</evidence>
<feature type="signal peptide" evidence="6">
    <location>
        <begin position="1"/>
        <end position="30"/>
    </location>
</feature>
<dbReference type="Pfam" id="PF26113">
    <property type="entry name" value="GH16_XgeA"/>
    <property type="match status" value="1"/>
</dbReference>
<feature type="chain" id="PRO_5034187901" description="endo-1,3(4)-beta-glucanase" evidence="6">
    <location>
        <begin position="31"/>
        <end position="315"/>
    </location>
</feature>
<dbReference type="EC" id="3.2.1.6" evidence="3"/>
<dbReference type="EMBL" id="QGMI01000316">
    <property type="protein sequence ID" value="TVY42669.1"/>
    <property type="molecule type" value="Genomic_DNA"/>
</dbReference>
<comment type="catalytic activity">
    <reaction evidence="1">
        <text>Endohydrolysis of (1-&gt;3)- or (1-&gt;4)-linkages in beta-D-glucans when the glucose residue whose reducing group is involved in the linkage to be hydrolyzed is itself substituted at C-3.</text>
        <dbReference type="EC" id="3.2.1.6"/>
    </reaction>
</comment>
<evidence type="ECO:0000256" key="6">
    <source>
        <dbReference type="SAM" id="SignalP"/>
    </source>
</evidence>
<dbReference type="GO" id="GO:0009251">
    <property type="term" value="P:glucan catabolic process"/>
    <property type="evidence" value="ECO:0007669"/>
    <property type="project" value="TreeGrafter"/>
</dbReference>
<protein>
    <recommendedName>
        <fullName evidence="3">endo-1,3(4)-beta-glucanase</fullName>
        <ecNumber evidence="3">3.2.1.6</ecNumber>
    </recommendedName>
</protein>
<dbReference type="CDD" id="cd02181">
    <property type="entry name" value="GH16_fungal_Lam16A_glucanase"/>
    <property type="match status" value="1"/>
</dbReference>
<evidence type="ECO:0000313" key="9">
    <source>
        <dbReference type="Proteomes" id="UP000443090"/>
    </source>
</evidence>
<dbReference type="SUPFAM" id="SSF49899">
    <property type="entry name" value="Concanavalin A-like lectins/glucanases"/>
    <property type="match status" value="1"/>
</dbReference>
<evidence type="ECO:0000256" key="4">
    <source>
        <dbReference type="ARBA" id="ARBA00022801"/>
    </source>
</evidence>
<dbReference type="OrthoDB" id="192832at2759"/>
<dbReference type="PROSITE" id="PS51762">
    <property type="entry name" value="GH16_2"/>
    <property type="match status" value="1"/>
</dbReference>
<dbReference type="InterPro" id="IPR013320">
    <property type="entry name" value="ConA-like_dom_sf"/>
</dbReference>
<dbReference type="GO" id="GO:0052861">
    <property type="term" value="F:endo-1,3(4)-beta-glucanase activity"/>
    <property type="evidence" value="ECO:0007669"/>
    <property type="project" value="UniProtKB-EC"/>
</dbReference>
<accession>A0A8H8RX83</accession>
<dbReference type="AlphaFoldDB" id="A0A8H8RX83"/>
<evidence type="ECO:0000256" key="1">
    <source>
        <dbReference type="ARBA" id="ARBA00000124"/>
    </source>
</evidence>
<keyword evidence="9" id="KW-1185">Reference proteome</keyword>
<name>A0A8H8RX83_9HELO</name>
<organism evidence="8 9">
    <name type="scientific">Lachnellula occidentalis</name>
    <dbReference type="NCBI Taxonomy" id="215460"/>
    <lineage>
        <taxon>Eukaryota</taxon>
        <taxon>Fungi</taxon>
        <taxon>Dikarya</taxon>
        <taxon>Ascomycota</taxon>
        <taxon>Pezizomycotina</taxon>
        <taxon>Leotiomycetes</taxon>
        <taxon>Helotiales</taxon>
        <taxon>Lachnaceae</taxon>
        <taxon>Lachnellula</taxon>
    </lineage>
</organism>
<dbReference type="FunFam" id="2.60.120.200:FF:000114">
    <property type="entry name" value="Probable endo-1,3(4)-beta-glucanase NFIA_089530"/>
    <property type="match status" value="1"/>
</dbReference>
<gene>
    <name evidence="8" type="ORF">LOCC1_G005479</name>
</gene>
<reference evidence="8 9" key="1">
    <citation type="submission" date="2018-05" db="EMBL/GenBank/DDBJ databases">
        <title>Genome sequencing and assembly of the regulated plant pathogen Lachnellula willkommii and related sister species for the development of diagnostic species identification markers.</title>
        <authorList>
            <person name="Giroux E."/>
            <person name="Bilodeau G."/>
        </authorList>
    </citation>
    <scope>NUCLEOTIDE SEQUENCE [LARGE SCALE GENOMIC DNA]</scope>
    <source>
        <strain evidence="8 9">CBS 160.35</strain>
    </source>
</reference>
<dbReference type="Proteomes" id="UP000443090">
    <property type="component" value="Unassembled WGS sequence"/>
</dbReference>
<dbReference type="InterPro" id="IPR000757">
    <property type="entry name" value="Beta-glucanase-like"/>
</dbReference>
<keyword evidence="4" id="KW-0378">Hydrolase</keyword>
<dbReference type="PANTHER" id="PTHR10963:SF24">
    <property type="entry name" value="GLYCOSIDASE C21B10.07-RELATED"/>
    <property type="match status" value="1"/>
</dbReference>
<dbReference type="PANTHER" id="PTHR10963">
    <property type="entry name" value="GLYCOSYL HYDROLASE-RELATED"/>
    <property type="match status" value="1"/>
</dbReference>
<proteinExistence type="inferred from homology"/>
<evidence type="ECO:0000259" key="7">
    <source>
        <dbReference type="PROSITE" id="PS51762"/>
    </source>
</evidence>
<comment type="similarity">
    <text evidence="2">Belongs to the glycosyl hydrolase 16 family.</text>
</comment>
<evidence type="ECO:0000256" key="3">
    <source>
        <dbReference type="ARBA" id="ARBA00012599"/>
    </source>
</evidence>
<feature type="domain" description="GH16" evidence="7">
    <location>
        <begin position="27"/>
        <end position="292"/>
    </location>
</feature>
<keyword evidence="6" id="KW-0732">Signal</keyword>
<comment type="caution">
    <text evidence="8">The sequence shown here is derived from an EMBL/GenBank/DDBJ whole genome shotgun (WGS) entry which is preliminary data.</text>
</comment>
<keyword evidence="5" id="KW-0326">Glycosidase</keyword>
<evidence type="ECO:0000313" key="8">
    <source>
        <dbReference type="EMBL" id="TVY42669.1"/>
    </source>
</evidence>
<dbReference type="InterPro" id="IPR050546">
    <property type="entry name" value="Glycosyl_Hydrlase_16"/>
</dbReference>
<sequence>MTSWIMTPSFSKFRHIVLSILLILGPSTTAASIYSLDTKLAGLSFFDNFNFITGPDPTHGFVDYVSAAKAATLGLVAPLPNGAVYIGVDHWTTLSTSATGRKSVRISSKKSWTHGLFIADIAHMPGGICGTWPAFWSFGPDWPNSGEIDVLEGVNSNHDNQMTLHTSSNCTIAGTGQTGTLLTENCDANVNYNAGCSSTSSTSSSYGAPFNANLGGVYATEWTAQYIKIWFFPRSSIPLDISLGLPDPESWGTPQANFQGSCDIDRHFKDHNLVFDTTFCGDWAGNVWRQDEGCGGKAETCVDYVAGNPGAFVDA</sequence>
<evidence type="ECO:0000256" key="2">
    <source>
        <dbReference type="ARBA" id="ARBA00006865"/>
    </source>
</evidence>
<dbReference type="Gene3D" id="2.60.120.200">
    <property type="match status" value="1"/>
</dbReference>